<accession>A0A1J5RKJ5</accession>
<reference evidence="1" key="1">
    <citation type="submission" date="2016-10" db="EMBL/GenBank/DDBJ databases">
        <title>Sequence of Gallionella enrichment culture.</title>
        <authorList>
            <person name="Poehlein A."/>
            <person name="Muehling M."/>
            <person name="Daniel R."/>
        </authorList>
    </citation>
    <scope>NUCLEOTIDE SEQUENCE</scope>
</reference>
<comment type="caution">
    <text evidence="1">The sequence shown here is derived from an EMBL/GenBank/DDBJ whole genome shotgun (WGS) entry which is preliminary data.</text>
</comment>
<organism evidence="1">
    <name type="scientific">mine drainage metagenome</name>
    <dbReference type="NCBI Taxonomy" id="410659"/>
    <lineage>
        <taxon>unclassified sequences</taxon>
        <taxon>metagenomes</taxon>
        <taxon>ecological metagenomes</taxon>
    </lineage>
</organism>
<gene>
    <name evidence="1" type="ORF">GALL_220240</name>
</gene>
<protein>
    <submittedName>
        <fullName evidence="1">Uncharacterized protein</fullName>
    </submittedName>
</protein>
<dbReference type="AlphaFoldDB" id="A0A1J5RKJ5"/>
<sequence length="176" mass="21100">MRQFFLFLSMLSFGLNCLSQRNIVGSYCRLQYPTTNLILLADSSFKYDFYFDLQFDIACGKYSYKNDTIILAYSSEFNDTLCNKRHVNLLYDSAGKLRQTFGVLDKRHRPDSLYIKGEKLYRIVNGTIIKIKRYKTTKQSFGFSKSYFRRKYFLFGSYYLKRKFDYYLKKSRNSYI</sequence>
<proteinExistence type="predicted"/>
<name>A0A1J5RKJ5_9ZZZZ</name>
<evidence type="ECO:0000313" key="1">
    <source>
        <dbReference type="EMBL" id="OIQ96026.1"/>
    </source>
</evidence>
<dbReference type="EMBL" id="MLJW01000156">
    <property type="protein sequence ID" value="OIQ96026.1"/>
    <property type="molecule type" value="Genomic_DNA"/>
</dbReference>